<proteinExistence type="predicted"/>
<dbReference type="PANTHER" id="PTHR23270">
    <property type="entry name" value="PROGRAMMED CELL DEATH PROTEIN 11 PRE-RRNA PROCESSING PROTEIN RRP5"/>
    <property type="match status" value="1"/>
</dbReference>
<reference evidence="2 3" key="1">
    <citation type="submission" date="2018-09" db="EMBL/GenBank/DDBJ databases">
        <title>Genomic investigation of the strawberry pathogen Phytophthora fragariae indicates pathogenicity is determined by transcriptional variation in three key races.</title>
        <authorList>
            <person name="Adams T.M."/>
            <person name="Armitage A.D."/>
            <person name="Sobczyk M.K."/>
            <person name="Bates H.J."/>
            <person name="Dunwell J.M."/>
            <person name="Nellist C.F."/>
            <person name="Harrison R.J."/>
        </authorList>
    </citation>
    <scope>NUCLEOTIDE SEQUENCE [LARGE SCALE GENOMIC DNA]</scope>
    <source>
        <strain evidence="2 3">NOV-77</strain>
    </source>
</reference>
<dbReference type="Gene3D" id="2.40.50.140">
    <property type="entry name" value="Nucleic acid-binding proteins"/>
    <property type="match status" value="1"/>
</dbReference>
<dbReference type="Proteomes" id="UP000486351">
    <property type="component" value="Unassembled WGS sequence"/>
</dbReference>
<dbReference type="PANTHER" id="PTHR23270:SF10">
    <property type="entry name" value="PROTEIN RRP5 HOMOLOG"/>
    <property type="match status" value="1"/>
</dbReference>
<dbReference type="GO" id="GO:0032040">
    <property type="term" value="C:small-subunit processome"/>
    <property type="evidence" value="ECO:0007669"/>
    <property type="project" value="TreeGrafter"/>
</dbReference>
<dbReference type="InterPro" id="IPR012340">
    <property type="entry name" value="NA-bd_OB-fold"/>
</dbReference>
<dbReference type="AlphaFoldDB" id="A0A6G0SEZ3"/>
<evidence type="ECO:0000259" key="1">
    <source>
        <dbReference type="PROSITE" id="PS50126"/>
    </source>
</evidence>
<dbReference type="GO" id="GO:0003723">
    <property type="term" value="F:RNA binding"/>
    <property type="evidence" value="ECO:0007669"/>
    <property type="project" value="TreeGrafter"/>
</dbReference>
<accession>A0A6G0SEZ3</accession>
<dbReference type="GO" id="GO:0006364">
    <property type="term" value="P:rRNA processing"/>
    <property type="evidence" value="ECO:0007669"/>
    <property type="project" value="InterPro"/>
</dbReference>
<organism evidence="2 3">
    <name type="scientific">Phytophthora fragariae</name>
    <dbReference type="NCBI Taxonomy" id="53985"/>
    <lineage>
        <taxon>Eukaryota</taxon>
        <taxon>Sar</taxon>
        <taxon>Stramenopiles</taxon>
        <taxon>Oomycota</taxon>
        <taxon>Peronosporomycetes</taxon>
        <taxon>Peronosporales</taxon>
        <taxon>Peronosporaceae</taxon>
        <taxon>Phytophthora</taxon>
    </lineage>
</organism>
<dbReference type="PROSITE" id="PS50126">
    <property type="entry name" value="S1"/>
    <property type="match status" value="1"/>
</dbReference>
<evidence type="ECO:0000313" key="2">
    <source>
        <dbReference type="EMBL" id="KAE9357208.1"/>
    </source>
</evidence>
<evidence type="ECO:0000313" key="3">
    <source>
        <dbReference type="Proteomes" id="UP000486351"/>
    </source>
</evidence>
<dbReference type="SUPFAM" id="SSF50249">
    <property type="entry name" value="Nucleic acid-binding proteins"/>
    <property type="match status" value="1"/>
</dbReference>
<sequence length="374" mass="40551">MTRSVIAALTEYLSNGSVVSRLLVNSINIDKYSVNAAVTDRVIAVAAKGANKPKPVSEENPAKFHAIQLSLRSEDVSGDEKATDVQRVVHPDWLEGSAGRALLKEGNSVDGFVSEQAVDHLSVKLSSNVTGTLSCVEVSEDVEVVLAFQDEFPACKRVKCFVLQVDDEKKTVDLSLSHSSSAQEKAVVKFGIIVNGVISTKTSAVHQGAHTYDRLCITELLVKWENNMLELPQFAAGKVVRCVVLSNNNHIDLSLREDALANPKEYAQKTSKSAERGVGDLVPAVVANNDDRDDFVKSPQAQFPTGKLVSGRVTKKSDRGLELSLKAPVVSEDVSAFKWTDLKEGLTVKGTITKVQTYGVFVRIERLRAATKCS</sequence>
<name>A0A6G0SEZ3_9STRA</name>
<comment type="caution">
    <text evidence="2">The sequence shown here is derived from an EMBL/GenBank/DDBJ whole genome shotgun (WGS) entry which is preliminary data.</text>
</comment>
<dbReference type="EMBL" id="QXFY01000098">
    <property type="protein sequence ID" value="KAE9357208.1"/>
    <property type="molecule type" value="Genomic_DNA"/>
</dbReference>
<protein>
    <recommendedName>
        <fullName evidence="1">S1 motif domain-containing protein</fullName>
    </recommendedName>
</protein>
<gene>
    <name evidence="2" type="ORF">PF008_g3253</name>
</gene>
<feature type="domain" description="S1 motif" evidence="1">
    <location>
        <begin position="106"/>
        <end position="177"/>
    </location>
</feature>
<dbReference type="InterPro" id="IPR045209">
    <property type="entry name" value="Rrp5"/>
</dbReference>
<dbReference type="InterPro" id="IPR003029">
    <property type="entry name" value="S1_domain"/>
</dbReference>